<dbReference type="CDD" id="cd05288">
    <property type="entry name" value="PGDH"/>
    <property type="match status" value="1"/>
</dbReference>
<dbReference type="HOGENOM" id="CLU_026673_29_1_1"/>
<dbReference type="SUPFAM" id="SSF50129">
    <property type="entry name" value="GroES-like"/>
    <property type="match status" value="1"/>
</dbReference>
<dbReference type="Gene3D" id="3.40.50.720">
    <property type="entry name" value="NAD(P)-binding Rossmann-like Domain"/>
    <property type="match status" value="1"/>
</dbReference>
<dbReference type="Pfam" id="PF16884">
    <property type="entry name" value="ADH_N_2"/>
    <property type="match status" value="1"/>
</dbReference>
<dbReference type="RefSeq" id="XP_016263814.1">
    <property type="nucleotide sequence ID" value="XM_016405608.1"/>
</dbReference>
<dbReference type="InterPro" id="IPR041694">
    <property type="entry name" value="ADH_N_2"/>
</dbReference>
<evidence type="ECO:0000313" key="4">
    <source>
        <dbReference type="EMBL" id="KIW43598.1"/>
    </source>
</evidence>
<gene>
    <name evidence="4" type="ORF">PV06_04685</name>
</gene>
<dbReference type="GeneID" id="27356759"/>
<dbReference type="OrthoDB" id="809632at2759"/>
<feature type="domain" description="Oxidoreductase N-terminal" evidence="3">
    <location>
        <begin position="5"/>
        <end position="55"/>
    </location>
</feature>
<dbReference type="Proteomes" id="UP000053342">
    <property type="component" value="Unassembled WGS sequence"/>
</dbReference>
<dbReference type="EMBL" id="KN847335">
    <property type="protein sequence ID" value="KIW43598.1"/>
    <property type="molecule type" value="Genomic_DNA"/>
</dbReference>
<dbReference type="InterPro" id="IPR013149">
    <property type="entry name" value="ADH-like_C"/>
</dbReference>
<feature type="domain" description="Alcohol dehydrogenase-like C-terminal" evidence="2">
    <location>
        <begin position="110"/>
        <end position="203"/>
    </location>
</feature>
<evidence type="ECO:0000259" key="2">
    <source>
        <dbReference type="Pfam" id="PF00107"/>
    </source>
</evidence>
<name>A0A0D2DKV1_9EURO</name>
<accession>A0A0D2DKV1</accession>
<dbReference type="PANTHER" id="PTHR43205">
    <property type="entry name" value="PROSTAGLANDIN REDUCTASE"/>
    <property type="match status" value="1"/>
</dbReference>
<reference evidence="4 5" key="1">
    <citation type="submission" date="2015-01" db="EMBL/GenBank/DDBJ databases">
        <title>The Genome Sequence of Exophiala oligosperma CBS72588.</title>
        <authorList>
            <consortium name="The Broad Institute Genomics Platform"/>
            <person name="Cuomo C."/>
            <person name="de Hoog S."/>
            <person name="Gorbushina A."/>
            <person name="Stielow B."/>
            <person name="Teixiera M."/>
            <person name="Abouelleil A."/>
            <person name="Chapman S.B."/>
            <person name="Priest M."/>
            <person name="Young S.K."/>
            <person name="Wortman J."/>
            <person name="Nusbaum C."/>
            <person name="Birren B."/>
        </authorList>
    </citation>
    <scope>NUCLEOTIDE SEQUENCE [LARGE SCALE GENOMIC DNA]</scope>
    <source>
        <strain evidence="4 5">CBS 72588</strain>
    </source>
</reference>
<keyword evidence="5" id="KW-1185">Reference proteome</keyword>
<evidence type="ECO:0000259" key="3">
    <source>
        <dbReference type="Pfam" id="PF16884"/>
    </source>
</evidence>
<protein>
    <submittedName>
        <fullName evidence="4">Uncharacterized protein</fullName>
    </submittedName>
</protein>
<sequence length="222" mass="23852">MRDASVESYTPAYELDGPVTALIVAKVLKSDNPQFSAGDLITALLLIEEYSVVSTVEPQLTTKIRNPYNLDLKHYLGAVGMPGLTAYASLYGHGKPVKGETVFVSAASGAVGQIVGQLVKREGCTVIGSVGSDDKLKCILGELGFDGGFNYNKESAFEALPRLAPRGINLYYDNVGGEQLDAALVNMANFGRIVVCGMVSQYSLSESERYGVKNLVVFRRKD</sequence>
<dbReference type="Gene3D" id="3.90.180.10">
    <property type="entry name" value="Medium-chain alcohol dehydrogenases, catalytic domain"/>
    <property type="match status" value="1"/>
</dbReference>
<dbReference type="AlphaFoldDB" id="A0A0D2DKV1"/>
<dbReference type="InterPro" id="IPR045010">
    <property type="entry name" value="MDR_fam"/>
</dbReference>
<dbReference type="InterPro" id="IPR036291">
    <property type="entry name" value="NAD(P)-bd_dom_sf"/>
</dbReference>
<organism evidence="4 5">
    <name type="scientific">Exophiala oligosperma</name>
    <dbReference type="NCBI Taxonomy" id="215243"/>
    <lineage>
        <taxon>Eukaryota</taxon>
        <taxon>Fungi</taxon>
        <taxon>Dikarya</taxon>
        <taxon>Ascomycota</taxon>
        <taxon>Pezizomycotina</taxon>
        <taxon>Eurotiomycetes</taxon>
        <taxon>Chaetothyriomycetidae</taxon>
        <taxon>Chaetothyriales</taxon>
        <taxon>Herpotrichiellaceae</taxon>
        <taxon>Exophiala</taxon>
    </lineage>
</organism>
<dbReference type="InterPro" id="IPR011032">
    <property type="entry name" value="GroES-like_sf"/>
</dbReference>
<evidence type="ECO:0000256" key="1">
    <source>
        <dbReference type="ARBA" id="ARBA00023002"/>
    </source>
</evidence>
<dbReference type="GO" id="GO:0016628">
    <property type="term" value="F:oxidoreductase activity, acting on the CH-CH group of donors, NAD or NADP as acceptor"/>
    <property type="evidence" value="ECO:0007669"/>
    <property type="project" value="InterPro"/>
</dbReference>
<dbReference type="FunFam" id="3.40.50.720:FF:000121">
    <property type="entry name" value="Prostaglandin reductase 2"/>
    <property type="match status" value="1"/>
</dbReference>
<proteinExistence type="predicted"/>
<dbReference type="SUPFAM" id="SSF51735">
    <property type="entry name" value="NAD(P)-binding Rossmann-fold domains"/>
    <property type="match status" value="1"/>
</dbReference>
<keyword evidence="1" id="KW-0560">Oxidoreductase</keyword>
<dbReference type="Pfam" id="PF00107">
    <property type="entry name" value="ADH_zinc_N"/>
    <property type="match status" value="1"/>
</dbReference>
<dbReference type="VEuPathDB" id="FungiDB:PV06_04685"/>
<dbReference type="PANTHER" id="PTHR43205:SF7">
    <property type="entry name" value="PROSTAGLANDIN REDUCTASE 1"/>
    <property type="match status" value="1"/>
</dbReference>
<evidence type="ECO:0000313" key="5">
    <source>
        <dbReference type="Proteomes" id="UP000053342"/>
    </source>
</evidence>